<protein>
    <recommendedName>
        <fullName evidence="3">Excalibur calcium-binding domain-containing protein</fullName>
    </recommendedName>
</protein>
<dbReference type="Proteomes" id="UP001519295">
    <property type="component" value="Unassembled WGS sequence"/>
</dbReference>
<evidence type="ECO:0000313" key="2">
    <source>
        <dbReference type="Proteomes" id="UP001519295"/>
    </source>
</evidence>
<evidence type="ECO:0008006" key="3">
    <source>
        <dbReference type="Google" id="ProtNLM"/>
    </source>
</evidence>
<proteinExistence type="predicted"/>
<comment type="caution">
    <text evidence="1">The sequence shown here is derived from an EMBL/GenBank/DDBJ whole genome shotgun (WGS) entry which is preliminary data.</text>
</comment>
<evidence type="ECO:0000313" key="1">
    <source>
        <dbReference type="EMBL" id="MBP2366480.1"/>
    </source>
</evidence>
<sequence length="178" mass="18509">MAVHRRLQRTVLRGVVPATLVVALCVAGGLSFADPAIAPIAATAPAAVGGQDAAQLIPAPPLPERVIPEFPLPTPEPEPEPEPDSSVGAVVYTCEPWADARLDDPAHPNHITNKDCPEINAAKERAQREYLEQLDSGADEVSGDGLEGECSDPNSSYYGTVACGADLDGDGVMDGTTD</sequence>
<organism evidence="1 2">
    <name type="scientific">Pseudonocardia parietis</name>
    <dbReference type="NCBI Taxonomy" id="570936"/>
    <lineage>
        <taxon>Bacteria</taxon>
        <taxon>Bacillati</taxon>
        <taxon>Actinomycetota</taxon>
        <taxon>Actinomycetes</taxon>
        <taxon>Pseudonocardiales</taxon>
        <taxon>Pseudonocardiaceae</taxon>
        <taxon>Pseudonocardia</taxon>
    </lineage>
</organism>
<dbReference type="EMBL" id="JAGINU010000001">
    <property type="protein sequence ID" value="MBP2366480.1"/>
    <property type="molecule type" value="Genomic_DNA"/>
</dbReference>
<gene>
    <name evidence="1" type="ORF">JOF36_002176</name>
</gene>
<accession>A0ABS4VRD2</accession>
<dbReference type="RefSeq" id="WP_210026540.1">
    <property type="nucleotide sequence ID" value="NZ_JAGINU010000001.1"/>
</dbReference>
<reference evidence="1 2" key="1">
    <citation type="submission" date="2021-03" db="EMBL/GenBank/DDBJ databases">
        <title>Sequencing the genomes of 1000 actinobacteria strains.</title>
        <authorList>
            <person name="Klenk H.-P."/>
        </authorList>
    </citation>
    <scope>NUCLEOTIDE SEQUENCE [LARGE SCALE GENOMIC DNA]</scope>
    <source>
        <strain evidence="1 2">DSM 45256</strain>
    </source>
</reference>
<name>A0ABS4VRD2_9PSEU</name>
<keyword evidence="2" id="KW-1185">Reference proteome</keyword>